<dbReference type="EMBL" id="QGDQ01000019">
    <property type="protein sequence ID" value="PWJ52564.1"/>
    <property type="molecule type" value="Genomic_DNA"/>
</dbReference>
<evidence type="ECO:0000313" key="2">
    <source>
        <dbReference type="EMBL" id="PWJ52564.1"/>
    </source>
</evidence>
<dbReference type="AlphaFoldDB" id="A0A316A6W9"/>
<dbReference type="Pfam" id="PF12728">
    <property type="entry name" value="HTH_17"/>
    <property type="match status" value="1"/>
</dbReference>
<dbReference type="RefSeq" id="WP_170131538.1">
    <property type="nucleotide sequence ID" value="NZ_QGDQ01000019.1"/>
</dbReference>
<protein>
    <submittedName>
        <fullName evidence="2">Excisionase family DNA binding protein</fullName>
    </submittedName>
</protein>
<feature type="domain" description="Helix-turn-helix" evidence="1">
    <location>
        <begin position="19"/>
        <end position="65"/>
    </location>
</feature>
<dbReference type="Proteomes" id="UP000245469">
    <property type="component" value="Unassembled WGS sequence"/>
</dbReference>
<gene>
    <name evidence="2" type="ORF">BXY45_11957</name>
</gene>
<keyword evidence="3" id="KW-1185">Reference proteome</keyword>
<accession>A0A316A6W9</accession>
<dbReference type="InterPro" id="IPR041657">
    <property type="entry name" value="HTH_17"/>
</dbReference>
<organism evidence="2 3">
    <name type="scientific">Quadrisphaera granulorum</name>
    <dbReference type="NCBI Taxonomy" id="317664"/>
    <lineage>
        <taxon>Bacteria</taxon>
        <taxon>Bacillati</taxon>
        <taxon>Actinomycetota</taxon>
        <taxon>Actinomycetes</taxon>
        <taxon>Kineosporiales</taxon>
        <taxon>Kineosporiaceae</taxon>
        <taxon>Quadrisphaera</taxon>
    </lineage>
</organism>
<evidence type="ECO:0000313" key="3">
    <source>
        <dbReference type="Proteomes" id="UP000245469"/>
    </source>
</evidence>
<name>A0A316A6W9_9ACTN</name>
<proteinExistence type="predicted"/>
<evidence type="ECO:0000259" key="1">
    <source>
        <dbReference type="Pfam" id="PF12728"/>
    </source>
</evidence>
<sequence length="69" mass="7452">MSTLQLSHEDLQVLPPLVNVPTAAAALGISRSTAYELIRTGGWPTPVLHLGTVIRIPSRDLKRLIGLEP</sequence>
<reference evidence="2 3" key="1">
    <citation type="submission" date="2018-03" db="EMBL/GenBank/DDBJ databases">
        <title>Genomic Encyclopedia of Archaeal and Bacterial Type Strains, Phase II (KMG-II): from individual species to whole genera.</title>
        <authorList>
            <person name="Goeker M."/>
        </authorList>
    </citation>
    <scope>NUCLEOTIDE SEQUENCE [LARGE SCALE GENOMIC DNA]</scope>
    <source>
        <strain evidence="2 3">DSM 44889</strain>
    </source>
</reference>
<comment type="caution">
    <text evidence="2">The sequence shown here is derived from an EMBL/GenBank/DDBJ whole genome shotgun (WGS) entry which is preliminary data.</text>
</comment>